<evidence type="ECO:0000256" key="3">
    <source>
        <dbReference type="ARBA" id="ARBA00022777"/>
    </source>
</evidence>
<dbReference type="EMBL" id="BTSX01000005">
    <property type="protein sequence ID" value="GMT01718.1"/>
    <property type="molecule type" value="Genomic_DNA"/>
</dbReference>
<keyword evidence="4 5" id="KW-0067">ATP-binding</keyword>
<dbReference type="PANTHER" id="PTHR11042">
    <property type="entry name" value="EUKARYOTIC TRANSLATION INITIATION FACTOR 2-ALPHA KINASE EIF2-ALPHA KINASE -RELATED"/>
    <property type="match status" value="1"/>
</dbReference>
<feature type="binding site" evidence="5">
    <location>
        <position position="35"/>
    </location>
    <ligand>
        <name>ATP</name>
        <dbReference type="ChEBI" id="CHEBI:30616"/>
    </ligand>
</feature>
<accession>A0AAV5U5R8</accession>
<evidence type="ECO:0000256" key="1">
    <source>
        <dbReference type="ARBA" id="ARBA00022679"/>
    </source>
</evidence>
<evidence type="ECO:0000256" key="5">
    <source>
        <dbReference type="PROSITE-ProRule" id="PRU10141"/>
    </source>
</evidence>
<evidence type="ECO:0000313" key="8">
    <source>
        <dbReference type="Proteomes" id="UP001432027"/>
    </source>
</evidence>
<feature type="domain" description="Protein kinase" evidence="6">
    <location>
        <begin position="6"/>
        <end position="211"/>
    </location>
</feature>
<dbReference type="AlphaFoldDB" id="A0AAV5U5R8"/>
<feature type="non-terminal residue" evidence="7">
    <location>
        <position position="211"/>
    </location>
</feature>
<keyword evidence="2 5" id="KW-0547">Nucleotide-binding</keyword>
<gene>
    <name evidence="7" type="ORF">PENTCL1PPCAC_23892</name>
</gene>
<evidence type="ECO:0000256" key="4">
    <source>
        <dbReference type="ARBA" id="ARBA00022840"/>
    </source>
</evidence>
<dbReference type="Proteomes" id="UP001432027">
    <property type="component" value="Unassembled WGS sequence"/>
</dbReference>
<dbReference type="GO" id="GO:0005524">
    <property type="term" value="F:ATP binding"/>
    <property type="evidence" value="ECO:0007669"/>
    <property type="project" value="UniProtKB-UniRule"/>
</dbReference>
<organism evidence="7 8">
    <name type="scientific">Pristionchus entomophagus</name>
    <dbReference type="NCBI Taxonomy" id="358040"/>
    <lineage>
        <taxon>Eukaryota</taxon>
        <taxon>Metazoa</taxon>
        <taxon>Ecdysozoa</taxon>
        <taxon>Nematoda</taxon>
        <taxon>Chromadorea</taxon>
        <taxon>Rhabditida</taxon>
        <taxon>Rhabditina</taxon>
        <taxon>Diplogasteromorpha</taxon>
        <taxon>Diplogasteroidea</taxon>
        <taxon>Neodiplogasteridae</taxon>
        <taxon>Pristionchus</taxon>
    </lineage>
</organism>
<dbReference type="Gene3D" id="3.30.200.20">
    <property type="entry name" value="Phosphorylase Kinase, domain 1"/>
    <property type="match status" value="1"/>
</dbReference>
<dbReference type="InterPro" id="IPR050339">
    <property type="entry name" value="CC_SR_Kinase"/>
</dbReference>
<evidence type="ECO:0000256" key="2">
    <source>
        <dbReference type="ARBA" id="ARBA00022741"/>
    </source>
</evidence>
<dbReference type="SUPFAM" id="SSF56112">
    <property type="entry name" value="Protein kinase-like (PK-like)"/>
    <property type="match status" value="1"/>
</dbReference>
<protein>
    <recommendedName>
        <fullName evidence="6">Protein kinase domain-containing protein</fullName>
    </recommendedName>
</protein>
<dbReference type="GO" id="GO:0005737">
    <property type="term" value="C:cytoplasm"/>
    <property type="evidence" value="ECO:0007669"/>
    <property type="project" value="TreeGrafter"/>
</dbReference>
<proteinExistence type="predicted"/>
<evidence type="ECO:0000259" key="6">
    <source>
        <dbReference type="PROSITE" id="PS50011"/>
    </source>
</evidence>
<dbReference type="InterPro" id="IPR011009">
    <property type="entry name" value="Kinase-like_dom_sf"/>
</dbReference>
<feature type="non-terminal residue" evidence="7">
    <location>
        <position position="1"/>
    </location>
</feature>
<dbReference type="GO" id="GO:0004694">
    <property type="term" value="F:eukaryotic translation initiation factor 2alpha kinase activity"/>
    <property type="evidence" value="ECO:0007669"/>
    <property type="project" value="TreeGrafter"/>
</dbReference>
<evidence type="ECO:0000313" key="7">
    <source>
        <dbReference type="EMBL" id="GMT01718.1"/>
    </source>
</evidence>
<dbReference type="InterPro" id="IPR017441">
    <property type="entry name" value="Protein_kinase_ATP_BS"/>
</dbReference>
<reference evidence="7" key="1">
    <citation type="submission" date="2023-10" db="EMBL/GenBank/DDBJ databases">
        <title>Genome assembly of Pristionchus species.</title>
        <authorList>
            <person name="Yoshida K."/>
            <person name="Sommer R.J."/>
        </authorList>
    </citation>
    <scope>NUCLEOTIDE SEQUENCE</scope>
    <source>
        <strain evidence="7">RS0144</strain>
    </source>
</reference>
<dbReference type="PROSITE" id="PS50011">
    <property type="entry name" value="PROTEIN_KINASE_DOM"/>
    <property type="match status" value="1"/>
</dbReference>
<sequence>RFAKEYDVKKILGIGGGGCVFEVVNKFDEGKYAVKRITVDPSDDLITKALREVRAMAQLDHPGIVRYNNDEILRKLNSKKRELLCNYSLTDWLSANTSSDSRSLLRMKSWFKQIVSAVEYIHARNFIHRDLKNTFQPCNIMFVESDRLKICDLGIVIERKMENEVEITLTRTGSGTEEYMSPEQRSLDCRLNAKSDVFTLGLILVELCVVM</sequence>
<dbReference type="PANTHER" id="PTHR11042:SF91">
    <property type="entry name" value="EUKARYOTIC TRANSLATION INITIATION FACTOR 2-ALPHA KINASE"/>
    <property type="match status" value="1"/>
</dbReference>
<keyword evidence="1" id="KW-0808">Transferase</keyword>
<dbReference type="Gene3D" id="1.10.510.10">
    <property type="entry name" value="Transferase(Phosphotransferase) domain 1"/>
    <property type="match status" value="1"/>
</dbReference>
<dbReference type="GO" id="GO:0005634">
    <property type="term" value="C:nucleus"/>
    <property type="evidence" value="ECO:0007669"/>
    <property type="project" value="TreeGrafter"/>
</dbReference>
<keyword evidence="8" id="KW-1185">Reference proteome</keyword>
<dbReference type="InterPro" id="IPR000719">
    <property type="entry name" value="Prot_kinase_dom"/>
</dbReference>
<dbReference type="Pfam" id="PF00069">
    <property type="entry name" value="Pkinase"/>
    <property type="match status" value="1"/>
</dbReference>
<name>A0AAV5U5R8_9BILA</name>
<keyword evidence="3" id="KW-0418">Kinase</keyword>
<comment type="caution">
    <text evidence="7">The sequence shown here is derived from an EMBL/GenBank/DDBJ whole genome shotgun (WGS) entry which is preliminary data.</text>
</comment>
<dbReference type="PROSITE" id="PS00107">
    <property type="entry name" value="PROTEIN_KINASE_ATP"/>
    <property type="match status" value="1"/>
</dbReference>